<dbReference type="Proteomes" id="UP000184612">
    <property type="component" value="Unassembled WGS sequence"/>
</dbReference>
<dbReference type="GO" id="GO:0030246">
    <property type="term" value="F:carbohydrate binding"/>
    <property type="evidence" value="ECO:0007669"/>
    <property type="project" value="InterPro"/>
</dbReference>
<comment type="similarity">
    <text evidence="1 2">Belongs to the glycosyl hydrolase 31 family.</text>
</comment>
<keyword evidence="7" id="KW-1185">Reference proteome</keyword>
<evidence type="ECO:0000313" key="6">
    <source>
        <dbReference type="EMBL" id="SHO47359.1"/>
    </source>
</evidence>
<dbReference type="Pfam" id="PF21365">
    <property type="entry name" value="Glyco_hydro_31_3rd"/>
    <property type="match status" value="1"/>
</dbReference>
<dbReference type="SUPFAM" id="SSF51445">
    <property type="entry name" value="(Trans)glycosidases"/>
    <property type="match status" value="1"/>
</dbReference>
<sequence>MEQIYQYDLNEKPEQVTANLLKDKDVLKLDSAVIIEEEFHCTVALAHRYNAVYGLGERFDGVNQKGHRVTTEVMEQFCNQGNISYCPIPFFFTDQKIGVYVDTYTVTEFIFEDEIQIKIKKDSSGRLPVITFFMGSPASIISCYSELTGRPQMVPKWSFGPWMSANRWNNEKEIRQQLENVKKYNFPHSVMVIEAWSDEATFYRFNDKEEWTDPRDLVQTLLENGIRLILWQIPVIKKMEDDQINDILEEDWKYAVENNLCIKNPDGTPYTIPKNHWFAGSLIPDFTREEAVNWWFEKRKYLLEMGVSGFKTDGGEFVLTDDVKAANGCTGLELRNLYAASYVEAYSRFIGKDRVLFSRAGYTRQQHFPMQWAGDQMSTWEEFKHVVSAGLSIGLSGVPFWGFDIAGFAGPMPSLDLYIRATQLAVFAPVMQWHSEPDGGQFADILSTNQGINERSPWNISRFYGDETILERLRFHYFLRMNLLPYLYNLALDSSKTGLPMMKHLILEYPEDERVFKIEDCFMLGDILAAPILEEGKEERMVYLPEGTWISLWQEDYLKLEGGKSYRIQSGKDRIPVFLREGGCIALNLGNTLEPGTDVGNQLLGYSNLCFYVTGEKGEYHFRDDENNEILLSWKNKEYRAERVSGNAEFKVIFV</sequence>
<dbReference type="EMBL" id="FRFD01000004">
    <property type="protein sequence ID" value="SHO47359.1"/>
    <property type="molecule type" value="Genomic_DNA"/>
</dbReference>
<dbReference type="CDD" id="cd06597">
    <property type="entry name" value="GH31_transferase_CtsY"/>
    <property type="match status" value="1"/>
</dbReference>
<organism evidence="6 7">
    <name type="scientific">Anaerocolumna xylanovorans DSM 12503</name>
    <dbReference type="NCBI Taxonomy" id="1121345"/>
    <lineage>
        <taxon>Bacteria</taxon>
        <taxon>Bacillati</taxon>
        <taxon>Bacillota</taxon>
        <taxon>Clostridia</taxon>
        <taxon>Lachnospirales</taxon>
        <taxon>Lachnospiraceae</taxon>
        <taxon>Anaerocolumna</taxon>
    </lineage>
</organism>
<dbReference type="InterPro" id="IPR013780">
    <property type="entry name" value="Glyco_hydro_b"/>
</dbReference>
<feature type="domain" description="Glycosyl hydrolase family 31 C-terminal" evidence="5">
    <location>
        <begin position="498"/>
        <end position="584"/>
    </location>
</feature>
<dbReference type="GO" id="GO:0004553">
    <property type="term" value="F:hydrolase activity, hydrolyzing O-glycosyl compounds"/>
    <property type="evidence" value="ECO:0007669"/>
    <property type="project" value="InterPro"/>
</dbReference>
<protein>
    <submittedName>
        <fullName evidence="6">Alpha-D-xyloside xylohydrolase</fullName>
    </submittedName>
</protein>
<feature type="domain" description="Glycoside hydrolase family 31 TIM barrel" evidence="3">
    <location>
        <begin position="151"/>
        <end position="490"/>
    </location>
</feature>
<gene>
    <name evidence="6" type="ORF">SAMN02745217_01512</name>
</gene>
<dbReference type="Gene3D" id="2.60.40.1180">
    <property type="entry name" value="Golgi alpha-mannosidase II"/>
    <property type="match status" value="1"/>
</dbReference>
<dbReference type="Pfam" id="PF01055">
    <property type="entry name" value="Glyco_hydro_31_2nd"/>
    <property type="match status" value="1"/>
</dbReference>
<keyword evidence="2" id="KW-0326">Glycosidase</keyword>
<keyword evidence="2 6" id="KW-0378">Hydrolase</keyword>
<feature type="domain" description="Glycoside hydrolase family 31 N-terminal" evidence="4">
    <location>
        <begin position="47"/>
        <end position="109"/>
    </location>
</feature>
<dbReference type="InterPro" id="IPR025887">
    <property type="entry name" value="Glyco_hydro_31_N_dom"/>
</dbReference>
<evidence type="ECO:0000259" key="3">
    <source>
        <dbReference type="Pfam" id="PF01055"/>
    </source>
</evidence>
<accession>A0A1M7Y4S2</accession>
<dbReference type="Pfam" id="PF13802">
    <property type="entry name" value="Gal_mutarotas_2"/>
    <property type="match status" value="1"/>
</dbReference>
<evidence type="ECO:0000256" key="2">
    <source>
        <dbReference type="RuleBase" id="RU361185"/>
    </source>
</evidence>
<dbReference type="CDD" id="cd14752">
    <property type="entry name" value="GH31_N"/>
    <property type="match status" value="1"/>
</dbReference>
<dbReference type="GO" id="GO:0005975">
    <property type="term" value="P:carbohydrate metabolic process"/>
    <property type="evidence" value="ECO:0007669"/>
    <property type="project" value="InterPro"/>
</dbReference>
<dbReference type="InterPro" id="IPR017853">
    <property type="entry name" value="GH"/>
</dbReference>
<dbReference type="SUPFAM" id="SSF74650">
    <property type="entry name" value="Galactose mutarotase-like"/>
    <property type="match status" value="1"/>
</dbReference>
<dbReference type="InterPro" id="IPR048395">
    <property type="entry name" value="Glyco_hydro_31_C"/>
</dbReference>
<dbReference type="RefSeq" id="WP_073588226.1">
    <property type="nucleotide sequence ID" value="NZ_FRFD01000004.1"/>
</dbReference>
<dbReference type="OrthoDB" id="176168at2"/>
<dbReference type="InterPro" id="IPR051816">
    <property type="entry name" value="Glycosyl_Hydrolase_31"/>
</dbReference>
<dbReference type="InterPro" id="IPR011013">
    <property type="entry name" value="Gal_mutarotase_sf_dom"/>
</dbReference>
<proteinExistence type="inferred from homology"/>
<dbReference type="STRING" id="1121345.SAMN02745217_01512"/>
<dbReference type="PANTHER" id="PTHR43863:SF2">
    <property type="entry name" value="MALTASE-GLUCOAMYLASE"/>
    <property type="match status" value="1"/>
</dbReference>
<dbReference type="Gene3D" id="3.20.20.80">
    <property type="entry name" value="Glycosidases"/>
    <property type="match status" value="1"/>
</dbReference>
<evidence type="ECO:0000259" key="4">
    <source>
        <dbReference type="Pfam" id="PF13802"/>
    </source>
</evidence>
<dbReference type="Gene3D" id="2.60.40.1760">
    <property type="entry name" value="glycosyl hydrolase (family 31)"/>
    <property type="match status" value="1"/>
</dbReference>
<evidence type="ECO:0000313" key="7">
    <source>
        <dbReference type="Proteomes" id="UP000184612"/>
    </source>
</evidence>
<evidence type="ECO:0000256" key="1">
    <source>
        <dbReference type="ARBA" id="ARBA00007806"/>
    </source>
</evidence>
<dbReference type="InterPro" id="IPR000322">
    <property type="entry name" value="Glyco_hydro_31_TIM"/>
</dbReference>
<dbReference type="AlphaFoldDB" id="A0A1M7Y4S2"/>
<evidence type="ECO:0000259" key="5">
    <source>
        <dbReference type="Pfam" id="PF21365"/>
    </source>
</evidence>
<dbReference type="PANTHER" id="PTHR43863">
    <property type="entry name" value="HYDROLASE, PUTATIVE (AFU_ORTHOLOGUE AFUA_1G03140)-RELATED"/>
    <property type="match status" value="1"/>
</dbReference>
<dbReference type="SUPFAM" id="SSF51011">
    <property type="entry name" value="Glycosyl hydrolase domain"/>
    <property type="match status" value="1"/>
</dbReference>
<name>A0A1M7Y4S2_9FIRM</name>
<reference evidence="6 7" key="1">
    <citation type="submission" date="2016-12" db="EMBL/GenBank/DDBJ databases">
        <authorList>
            <person name="Song W.-J."/>
            <person name="Kurnit D.M."/>
        </authorList>
    </citation>
    <scope>NUCLEOTIDE SEQUENCE [LARGE SCALE GENOMIC DNA]</scope>
    <source>
        <strain evidence="6 7">DSM 12503</strain>
    </source>
</reference>